<proteinExistence type="predicted"/>
<reference evidence="1 2" key="1">
    <citation type="submission" date="2013-01" db="EMBL/GenBank/DDBJ databases">
        <title>The Genome Sequence of Clostridium clostridioforme 90A8.</title>
        <authorList>
            <consortium name="The Broad Institute Genome Sequencing Platform"/>
            <person name="Earl A."/>
            <person name="Ward D."/>
            <person name="Feldgarden M."/>
            <person name="Gevers D."/>
            <person name="Courvalin P."/>
            <person name="Lambert T."/>
            <person name="Walker B."/>
            <person name="Young S.K."/>
            <person name="Zeng Q."/>
            <person name="Gargeya S."/>
            <person name="Fitzgerald M."/>
            <person name="Haas B."/>
            <person name="Abouelleil A."/>
            <person name="Alvarado L."/>
            <person name="Arachchi H.M."/>
            <person name="Berlin A.M."/>
            <person name="Chapman S.B."/>
            <person name="Dewar J."/>
            <person name="Goldberg J."/>
            <person name="Griggs A."/>
            <person name="Gujja S."/>
            <person name="Hansen M."/>
            <person name="Howarth C."/>
            <person name="Imamovic A."/>
            <person name="Larimer J."/>
            <person name="McCowan C."/>
            <person name="Murphy C."/>
            <person name="Neiman D."/>
            <person name="Pearson M."/>
            <person name="Priest M."/>
            <person name="Roberts A."/>
            <person name="Saif S."/>
            <person name="Shea T."/>
            <person name="Sisk P."/>
            <person name="Sykes S."/>
            <person name="Wortman J."/>
            <person name="Nusbaum C."/>
            <person name="Birren B."/>
        </authorList>
    </citation>
    <scope>NUCLEOTIDE SEQUENCE [LARGE SCALE GENOMIC DNA]</scope>
    <source>
        <strain evidence="1 2">90A8</strain>
    </source>
</reference>
<dbReference type="RefSeq" id="WP_002594553.1">
    <property type="nucleotide sequence ID" value="NZ_KB850991.1"/>
</dbReference>
<comment type="caution">
    <text evidence="1">The sequence shown here is derived from an EMBL/GenBank/DDBJ whole genome shotgun (WGS) entry which is preliminary data.</text>
</comment>
<dbReference type="EMBL" id="AGYR01000064">
    <property type="protein sequence ID" value="ENZ08011.1"/>
    <property type="molecule type" value="Genomic_DNA"/>
</dbReference>
<evidence type="ECO:0000313" key="1">
    <source>
        <dbReference type="EMBL" id="ENZ08011.1"/>
    </source>
</evidence>
<evidence type="ECO:0000313" key="2">
    <source>
        <dbReference type="Proteomes" id="UP000013085"/>
    </source>
</evidence>
<dbReference type="HOGENOM" id="CLU_1737354_0_0_9"/>
<dbReference type="PATRIC" id="fig|999408.3.peg.5388"/>
<dbReference type="AlphaFoldDB" id="A0A0E2H3F3"/>
<gene>
    <name evidence="1" type="ORF">HMPREF1090_05004</name>
</gene>
<protein>
    <submittedName>
        <fullName evidence="1">Uncharacterized protein</fullName>
    </submittedName>
</protein>
<sequence>MSKLVTTTGISIPVFNVVRYPTVPALEIQILESQVQEIDLLKLFKTESELSTLTLMSDQEILENQYMNYSKLDTYNIQNDYIVKEAIEGQSAIVDEEGHTVSEEVTAAPAIIDNLITIRLLKKSDLECKVDNNGQLIDAMSVALAQIMGG</sequence>
<accession>A0A0E2H3F3</accession>
<dbReference type="Proteomes" id="UP000013085">
    <property type="component" value="Unassembled WGS sequence"/>
</dbReference>
<name>A0A0E2H3F3_9FIRM</name>
<organism evidence="1 2">
    <name type="scientific">[Clostridium] clostridioforme 90A8</name>
    <dbReference type="NCBI Taxonomy" id="999408"/>
    <lineage>
        <taxon>Bacteria</taxon>
        <taxon>Bacillati</taxon>
        <taxon>Bacillota</taxon>
        <taxon>Clostridia</taxon>
        <taxon>Lachnospirales</taxon>
        <taxon>Lachnospiraceae</taxon>
        <taxon>Enterocloster</taxon>
    </lineage>
</organism>